<accession>A0A7X3MSA8</accession>
<reference evidence="1 2" key="2">
    <citation type="submission" date="2020-01" db="EMBL/GenBank/DDBJ databases">
        <title>Microvirga sp. nov., an arsenate reduction bacterium isolated from Tibet hotspring sediments.</title>
        <authorList>
            <person name="Xian W.-D."/>
            <person name="Li W.-J."/>
        </authorList>
    </citation>
    <scope>NUCLEOTIDE SEQUENCE [LARGE SCALE GENOMIC DNA]</scope>
    <source>
        <strain evidence="1 2">KCTC 23863</strain>
    </source>
</reference>
<comment type="caution">
    <text evidence="1">The sequence shown here is derived from an EMBL/GenBank/DDBJ whole genome shotgun (WGS) entry which is preliminary data.</text>
</comment>
<dbReference type="AlphaFoldDB" id="A0A7X3MSA8"/>
<evidence type="ECO:0000313" key="2">
    <source>
        <dbReference type="Proteomes" id="UP000436483"/>
    </source>
</evidence>
<dbReference type="EMBL" id="WURB01000008">
    <property type="protein sequence ID" value="MXQ12309.1"/>
    <property type="molecule type" value="Genomic_DNA"/>
</dbReference>
<keyword evidence="2" id="KW-1185">Reference proteome</keyword>
<sequence length="92" mass="10284">MPVFKRELAFVADRPLENAGDWWHLVLDTDAPGLYVEHTWVHASSHMDGETAQGAQRFGINDFLTLAEGQAAQPMLMRALKEMFRDAAPASE</sequence>
<protein>
    <submittedName>
        <fullName evidence="1">Uncharacterized protein</fullName>
    </submittedName>
</protein>
<organism evidence="1 2">
    <name type="scientific">Microvirga makkahensis</name>
    <dbReference type="NCBI Taxonomy" id="1128670"/>
    <lineage>
        <taxon>Bacteria</taxon>
        <taxon>Pseudomonadati</taxon>
        <taxon>Pseudomonadota</taxon>
        <taxon>Alphaproteobacteria</taxon>
        <taxon>Hyphomicrobiales</taxon>
        <taxon>Methylobacteriaceae</taxon>
        <taxon>Microvirga</taxon>
    </lineage>
</organism>
<gene>
    <name evidence="1" type="ORF">GR328_12720</name>
</gene>
<dbReference type="Proteomes" id="UP000436483">
    <property type="component" value="Unassembled WGS sequence"/>
</dbReference>
<evidence type="ECO:0000313" key="1">
    <source>
        <dbReference type="EMBL" id="MXQ12309.1"/>
    </source>
</evidence>
<proteinExistence type="predicted"/>
<dbReference type="OrthoDB" id="8242932at2"/>
<dbReference type="RefSeq" id="WP_160884906.1">
    <property type="nucleotide sequence ID" value="NZ_WURB01000008.1"/>
</dbReference>
<reference evidence="1 2" key="1">
    <citation type="submission" date="2019-12" db="EMBL/GenBank/DDBJ databases">
        <authorList>
            <person name="Yuan C.-G."/>
        </authorList>
    </citation>
    <scope>NUCLEOTIDE SEQUENCE [LARGE SCALE GENOMIC DNA]</scope>
    <source>
        <strain evidence="1 2">KCTC 23863</strain>
    </source>
</reference>
<name>A0A7X3MSA8_9HYPH</name>